<comment type="caution">
    <text evidence="2">The sequence shown here is derived from an EMBL/GenBank/DDBJ whole genome shotgun (WGS) entry which is preliminary data.</text>
</comment>
<protein>
    <submittedName>
        <fullName evidence="2">Uncharacterized protein</fullName>
    </submittedName>
</protein>
<reference evidence="2" key="1">
    <citation type="journal article" date="2020" name="mSystems">
        <title>Genome- and Community-Level Interaction Insights into Carbon Utilization and Element Cycling Functions of Hydrothermarchaeota in Hydrothermal Sediment.</title>
        <authorList>
            <person name="Zhou Z."/>
            <person name="Liu Y."/>
            <person name="Xu W."/>
            <person name="Pan J."/>
            <person name="Luo Z.H."/>
            <person name="Li M."/>
        </authorList>
    </citation>
    <scope>NUCLEOTIDE SEQUENCE [LARGE SCALE GENOMIC DNA]</scope>
    <source>
        <strain evidence="2">SpSt-609</strain>
    </source>
</reference>
<sequence>MLWAVAVDRTGIDRHISWERYPVNVSSYTGRKQLLFNEAVYFVLFYILTALARRSQLLILAGRYLYDKLVDLSDTFVPVPLASTDIVDYSKICRFSFSTLQC</sequence>
<feature type="transmembrane region" description="Helical" evidence="1">
    <location>
        <begin position="34"/>
        <end position="52"/>
    </location>
</feature>
<keyword evidence="1" id="KW-0812">Transmembrane</keyword>
<proteinExistence type="predicted"/>
<organism evidence="2">
    <name type="scientific">Fervidobacterium thailandense</name>
    <dbReference type="NCBI Taxonomy" id="1008305"/>
    <lineage>
        <taxon>Bacteria</taxon>
        <taxon>Thermotogati</taxon>
        <taxon>Thermotogota</taxon>
        <taxon>Thermotogae</taxon>
        <taxon>Thermotogales</taxon>
        <taxon>Fervidobacteriaceae</taxon>
        <taxon>Fervidobacterium</taxon>
    </lineage>
</organism>
<evidence type="ECO:0000256" key="1">
    <source>
        <dbReference type="SAM" id="Phobius"/>
    </source>
</evidence>
<keyword evidence="1" id="KW-0472">Membrane</keyword>
<dbReference type="AlphaFoldDB" id="A0A7C4GF27"/>
<name>A0A7C4GF27_9BACT</name>
<keyword evidence="1" id="KW-1133">Transmembrane helix</keyword>
<dbReference type="EMBL" id="DSZY01000027">
    <property type="protein sequence ID" value="HGU40629.1"/>
    <property type="molecule type" value="Genomic_DNA"/>
</dbReference>
<evidence type="ECO:0000313" key="2">
    <source>
        <dbReference type="EMBL" id="HGU40629.1"/>
    </source>
</evidence>
<accession>A0A7C4GF27</accession>
<gene>
    <name evidence="2" type="ORF">ENT77_05475</name>
</gene>